<accession>A0A8E0WKK6</accession>
<reference evidence="1 2" key="1">
    <citation type="submission" date="2014-02" db="EMBL/GenBank/DDBJ databases">
        <title>Draft genome sequence of Rickettsia buchneri sp. nov. ISO7T.</title>
        <authorList>
            <person name="Felsheim R.F."/>
            <person name="Kurtti T.J."/>
            <person name="Munderloh U.G."/>
        </authorList>
    </citation>
    <scope>NUCLEOTIDE SEQUENCE [LARGE SCALE GENOMIC DNA]</scope>
    <source>
        <strain evidence="1 2">ISO7</strain>
    </source>
</reference>
<dbReference type="EMBL" id="JFKF01000167">
    <property type="protein sequence ID" value="KDO02357.1"/>
    <property type="molecule type" value="Genomic_DNA"/>
</dbReference>
<evidence type="ECO:0000313" key="2">
    <source>
        <dbReference type="Proteomes" id="UP000027161"/>
    </source>
</evidence>
<evidence type="ECO:0000313" key="1">
    <source>
        <dbReference type="EMBL" id="KDO02357.1"/>
    </source>
</evidence>
<gene>
    <name evidence="1" type="ORF">REISMN_07430</name>
</gene>
<proteinExistence type="predicted"/>
<comment type="caution">
    <text evidence="1">The sequence shown here is derived from an EMBL/GenBank/DDBJ whole genome shotgun (WGS) entry which is preliminary data.</text>
</comment>
<sequence>MMNKISFYKQQILNNNLGRYLALEEIKQYFQLEKVRLLSRINLLFKDVLNCSDDSFGTTVINRFFKSIKSNYH</sequence>
<organism evidence="1 2">
    <name type="scientific">Rickettsia tamurae subsp. buchneri</name>
    <dbReference type="NCBI Taxonomy" id="1462938"/>
    <lineage>
        <taxon>Bacteria</taxon>
        <taxon>Pseudomonadati</taxon>
        <taxon>Pseudomonadota</taxon>
        <taxon>Alphaproteobacteria</taxon>
        <taxon>Rickettsiales</taxon>
        <taxon>Rickettsiaceae</taxon>
        <taxon>Rickettsieae</taxon>
        <taxon>Rickettsia</taxon>
        <taxon>spotted fever group</taxon>
    </lineage>
</organism>
<dbReference type="AlphaFoldDB" id="A0A8E0WKK6"/>
<name>A0A8E0WKK6_9RICK</name>
<protein>
    <submittedName>
        <fullName evidence="1">Uncharacterized protein</fullName>
    </submittedName>
</protein>
<keyword evidence="2" id="KW-1185">Reference proteome</keyword>
<dbReference type="Proteomes" id="UP000027161">
    <property type="component" value="Unassembled WGS sequence"/>
</dbReference>
<dbReference type="RefSeq" id="WP_037214468.1">
    <property type="nucleotide sequence ID" value="NZ_CP113531.1"/>
</dbReference>